<dbReference type="Proteomes" id="UP001599542">
    <property type="component" value="Unassembled WGS sequence"/>
</dbReference>
<comment type="subcellular location">
    <subcellularLocation>
        <location evidence="1">Cell membrane</location>
        <topology evidence="1">Multi-pass membrane protein</topology>
    </subcellularLocation>
</comment>
<feature type="compositionally biased region" description="Gly residues" evidence="6">
    <location>
        <begin position="564"/>
        <end position="576"/>
    </location>
</feature>
<evidence type="ECO:0000256" key="5">
    <source>
        <dbReference type="ARBA" id="ARBA00023251"/>
    </source>
</evidence>
<dbReference type="Pfam" id="PF07690">
    <property type="entry name" value="MFS_1"/>
    <property type="match status" value="1"/>
</dbReference>
<evidence type="ECO:0000256" key="4">
    <source>
        <dbReference type="ARBA" id="ARBA00023136"/>
    </source>
</evidence>
<protein>
    <submittedName>
        <fullName evidence="9">MFS transporter</fullName>
    </submittedName>
</protein>
<feature type="transmembrane region" description="Helical" evidence="7">
    <location>
        <begin position="198"/>
        <end position="217"/>
    </location>
</feature>
<accession>A0ABW6GRD6</accession>
<keyword evidence="4 7" id="KW-0472">Membrane</keyword>
<proteinExistence type="predicted"/>
<dbReference type="InterPro" id="IPR011701">
    <property type="entry name" value="MFS"/>
</dbReference>
<dbReference type="Gene3D" id="1.20.1720.10">
    <property type="entry name" value="Multidrug resistance protein D"/>
    <property type="match status" value="1"/>
</dbReference>
<dbReference type="InterPro" id="IPR036259">
    <property type="entry name" value="MFS_trans_sf"/>
</dbReference>
<keyword evidence="10" id="KW-1185">Reference proteome</keyword>
<comment type="caution">
    <text evidence="9">The sequence shown here is derived from an EMBL/GenBank/DDBJ whole genome shotgun (WGS) entry which is preliminary data.</text>
</comment>
<feature type="compositionally biased region" description="Gly residues" evidence="6">
    <location>
        <begin position="11"/>
        <end position="34"/>
    </location>
</feature>
<feature type="transmembrane region" description="Helical" evidence="7">
    <location>
        <begin position="431"/>
        <end position="449"/>
    </location>
</feature>
<sequence>MDDTTRMRRAGTGGGTGGAGRADRAGGTGGTGGAREWGGRQLLTLGVVLLGMLTLSMSMSGTTVALTDIGAELGASGTALQWVVTGYFLTASSFMLLFGSLGDLLGRRRTYRTGAVVFALGLGLGALAPGIGLLDATRALAGLGAAGVMAGGGALLASAFHGAARTRAFAALGTTGGVGLALGPTLTGALVGSVGWRIAFGLFAAVGLLVAVGAGAADETRTGGAQSGGARTGGARTGGARSGRARPGGAQPGEAQPDGARTGGARAKLDGAGAALFVLGLGLLMAGVTQGPANGWTSPPVLAALAAGPALLAAFAVRQSRTAHPLLDLTLVRDRHYLAWTVAGLSAAVGFAGSLTHLPTYFQGVDGLSAGQAGAAMLWLTAPVLVVPLLGGRLLTRGVPARVVITGALALVAGGNAWLTVLEPGAGTARLAGPLLAVGIGTGLANGIVDGQAMNRVGTDRAGMAAGFLNTVRGGGQAMVIAALGAALLTLVSSRVGSDRVAAEVVSGHLVGGERAFLAAQFTSAWHTVLWTVAALVTLALAAVATLLRPDNRPAADTDHRPGTGTGTGTGAGTDVGIGVRPAPTHRTEAAQGAN</sequence>
<dbReference type="Gene3D" id="1.20.1250.20">
    <property type="entry name" value="MFS general substrate transporter like domains"/>
    <property type="match status" value="1"/>
</dbReference>
<feature type="domain" description="Major facilitator superfamily (MFS) profile" evidence="8">
    <location>
        <begin position="44"/>
        <end position="553"/>
    </location>
</feature>
<feature type="transmembrane region" description="Helical" evidence="7">
    <location>
        <begin position="300"/>
        <end position="317"/>
    </location>
</feature>
<evidence type="ECO:0000256" key="2">
    <source>
        <dbReference type="ARBA" id="ARBA00022692"/>
    </source>
</evidence>
<gene>
    <name evidence="9" type="ORF">ACFW6T_24705</name>
</gene>
<organism evidence="9 10">
    <name type="scientific">Kitasatospora phosalacinea</name>
    <dbReference type="NCBI Taxonomy" id="2065"/>
    <lineage>
        <taxon>Bacteria</taxon>
        <taxon>Bacillati</taxon>
        <taxon>Actinomycetota</taxon>
        <taxon>Actinomycetes</taxon>
        <taxon>Kitasatosporales</taxon>
        <taxon>Streptomycetaceae</taxon>
        <taxon>Kitasatospora</taxon>
    </lineage>
</organism>
<feature type="transmembrane region" description="Helical" evidence="7">
    <location>
        <begin position="269"/>
        <end position="288"/>
    </location>
</feature>
<dbReference type="EMBL" id="JBHYPX010000056">
    <property type="protein sequence ID" value="MFE1355194.1"/>
    <property type="molecule type" value="Genomic_DNA"/>
</dbReference>
<feature type="transmembrane region" description="Helical" evidence="7">
    <location>
        <begin position="139"/>
        <end position="157"/>
    </location>
</feature>
<feature type="transmembrane region" description="Helical" evidence="7">
    <location>
        <begin position="370"/>
        <end position="391"/>
    </location>
</feature>
<feature type="transmembrane region" description="Helical" evidence="7">
    <location>
        <begin position="403"/>
        <end position="419"/>
    </location>
</feature>
<feature type="region of interest" description="Disordered" evidence="6">
    <location>
        <begin position="552"/>
        <end position="595"/>
    </location>
</feature>
<evidence type="ECO:0000313" key="10">
    <source>
        <dbReference type="Proteomes" id="UP001599542"/>
    </source>
</evidence>
<dbReference type="PANTHER" id="PTHR42718:SF49">
    <property type="entry name" value="EXPORT PROTEIN"/>
    <property type="match status" value="1"/>
</dbReference>
<name>A0ABW6GRD6_9ACTN</name>
<feature type="transmembrane region" description="Helical" evidence="7">
    <location>
        <begin position="470"/>
        <end position="492"/>
    </location>
</feature>
<reference evidence="9 10" key="1">
    <citation type="submission" date="2024-09" db="EMBL/GenBank/DDBJ databases">
        <title>The Natural Products Discovery Center: Release of the First 8490 Sequenced Strains for Exploring Actinobacteria Biosynthetic Diversity.</title>
        <authorList>
            <person name="Kalkreuter E."/>
            <person name="Kautsar S.A."/>
            <person name="Yang D."/>
            <person name="Bader C.D."/>
            <person name="Teijaro C.N."/>
            <person name="Fluegel L."/>
            <person name="Davis C.M."/>
            <person name="Simpson J.R."/>
            <person name="Lauterbach L."/>
            <person name="Steele A.D."/>
            <person name="Gui C."/>
            <person name="Meng S."/>
            <person name="Li G."/>
            <person name="Viehrig K."/>
            <person name="Ye F."/>
            <person name="Su P."/>
            <person name="Kiefer A.F."/>
            <person name="Nichols A."/>
            <person name="Cepeda A.J."/>
            <person name="Yan W."/>
            <person name="Fan B."/>
            <person name="Jiang Y."/>
            <person name="Adhikari A."/>
            <person name="Zheng C.-J."/>
            <person name="Schuster L."/>
            <person name="Cowan T.M."/>
            <person name="Smanski M.J."/>
            <person name="Chevrette M.G."/>
            <person name="De Carvalho L.P.S."/>
            <person name="Shen B."/>
        </authorList>
    </citation>
    <scope>NUCLEOTIDE SEQUENCE [LARGE SCALE GENOMIC DNA]</scope>
    <source>
        <strain evidence="9 10">NPDC058753</strain>
    </source>
</reference>
<dbReference type="CDD" id="cd17321">
    <property type="entry name" value="MFS_MMR_MDR_like"/>
    <property type="match status" value="1"/>
</dbReference>
<evidence type="ECO:0000256" key="3">
    <source>
        <dbReference type="ARBA" id="ARBA00022989"/>
    </source>
</evidence>
<evidence type="ECO:0000256" key="1">
    <source>
        <dbReference type="ARBA" id="ARBA00004651"/>
    </source>
</evidence>
<keyword evidence="2 7" id="KW-0812">Transmembrane</keyword>
<evidence type="ECO:0000256" key="7">
    <source>
        <dbReference type="SAM" id="Phobius"/>
    </source>
</evidence>
<keyword evidence="3 7" id="KW-1133">Transmembrane helix</keyword>
<keyword evidence="5" id="KW-0046">Antibiotic resistance</keyword>
<feature type="transmembrane region" description="Helical" evidence="7">
    <location>
        <begin position="79"/>
        <end position="101"/>
    </location>
</feature>
<dbReference type="InterPro" id="IPR020846">
    <property type="entry name" value="MFS_dom"/>
</dbReference>
<dbReference type="SUPFAM" id="SSF103473">
    <property type="entry name" value="MFS general substrate transporter"/>
    <property type="match status" value="2"/>
</dbReference>
<feature type="compositionally biased region" description="Basic and acidic residues" evidence="6">
    <location>
        <begin position="552"/>
        <end position="562"/>
    </location>
</feature>
<dbReference type="RefSeq" id="WP_380324929.1">
    <property type="nucleotide sequence ID" value="NZ_JBHYPW010000027.1"/>
</dbReference>
<evidence type="ECO:0000313" key="9">
    <source>
        <dbReference type="EMBL" id="MFE1355194.1"/>
    </source>
</evidence>
<dbReference type="PROSITE" id="PS50850">
    <property type="entry name" value="MFS"/>
    <property type="match status" value="1"/>
</dbReference>
<feature type="transmembrane region" description="Helical" evidence="7">
    <location>
        <begin position="42"/>
        <end position="59"/>
    </location>
</feature>
<feature type="region of interest" description="Disordered" evidence="6">
    <location>
        <begin position="1"/>
        <end position="34"/>
    </location>
</feature>
<evidence type="ECO:0000256" key="6">
    <source>
        <dbReference type="SAM" id="MobiDB-lite"/>
    </source>
</evidence>
<evidence type="ECO:0000259" key="8">
    <source>
        <dbReference type="PROSITE" id="PS50850"/>
    </source>
</evidence>
<feature type="compositionally biased region" description="Gly residues" evidence="6">
    <location>
        <begin position="225"/>
        <end position="241"/>
    </location>
</feature>
<feature type="transmembrane region" description="Helical" evidence="7">
    <location>
        <begin position="169"/>
        <end position="192"/>
    </location>
</feature>
<feature type="region of interest" description="Disordered" evidence="6">
    <location>
        <begin position="219"/>
        <end position="264"/>
    </location>
</feature>
<feature type="transmembrane region" description="Helical" evidence="7">
    <location>
        <begin position="113"/>
        <end position="133"/>
    </location>
</feature>
<dbReference type="PANTHER" id="PTHR42718">
    <property type="entry name" value="MAJOR FACILITATOR SUPERFAMILY MULTIDRUG TRANSPORTER MFSC"/>
    <property type="match status" value="1"/>
</dbReference>
<feature type="transmembrane region" description="Helical" evidence="7">
    <location>
        <begin position="528"/>
        <end position="548"/>
    </location>
</feature>
<feature type="transmembrane region" description="Helical" evidence="7">
    <location>
        <begin position="337"/>
        <end position="358"/>
    </location>
</feature>